<dbReference type="EMBL" id="JARAKF010000001">
    <property type="protein sequence ID" value="MDU8995758.1"/>
    <property type="molecule type" value="Genomic_DNA"/>
</dbReference>
<feature type="transmembrane region" description="Helical" evidence="1">
    <location>
        <begin position="27"/>
        <end position="48"/>
    </location>
</feature>
<reference evidence="2 5" key="2">
    <citation type="submission" date="2023-02" db="EMBL/GenBank/DDBJ databases">
        <authorList>
            <person name="Maleckis M."/>
        </authorList>
    </citation>
    <scope>NUCLEOTIDE SEQUENCE [LARGE SCALE GENOMIC DNA]</scope>
    <source>
        <strain evidence="2 5">P8-A2</strain>
    </source>
</reference>
<keyword evidence="1" id="KW-0812">Transmembrane</keyword>
<keyword evidence="5" id="KW-1185">Reference proteome</keyword>
<dbReference type="GeneID" id="41540798"/>
<dbReference type="RefSeq" id="WP_010985162.1">
    <property type="nucleotide sequence ID" value="NZ_BMUQ01000013.1"/>
</dbReference>
<evidence type="ECO:0000313" key="5">
    <source>
        <dbReference type="Proteomes" id="UP001257627"/>
    </source>
</evidence>
<reference evidence="3 4" key="1">
    <citation type="submission" date="2016-10" db="EMBL/GenBank/DDBJ databases">
        <authorList>
            <person name="de Groot N.N."/>
        </authorList>
    </citation>
    <scope>NUCLEOTIDE SEQUENCE [LARGE SCALE GENOMIC DNA]</scope>
    <source>
        <strain evidence="3 4">OK461</strain>
    </source>
</reference>
<gene>
    <name evidence="2" type="ORF">PU648_26060</name>
    <name evidence="3" type="ORF">SAMN02787118_103412</name>
</gene>
<evidence type="ECO:0000313" key="4">
    <source>
        <dbReference type="Proteomes" id="UP000181942"/>
    </source>
</evidence>
<dbReference type="OrthoDB" id="3873112at2"/>
<dbReference type="Proteomes" id="UP001257627">
    <property type="component" value="Unassembled WGS sequence"/>
</dbReference>
<name>A0A1I2FFK6_9ACTN</name>
<protein>
    <submittedName>
        <fullName evidence="3">Uncharacterized protein</fullName>
    </submittedName>
</protein>
<proteinExistence type="predicted"/>
<keyword evidence="1" id="KW-1133">Transmembrane helix</keyword>
<evidence type="ECO:0000313" key="2">
    <source>
        <dbReference type="EMBL" id="MDU8995758.1"/>
    </source>
</evidence>
<evidence type="ECO:0000256" key="1">
    <source>
        <dbReference type="SAM" id="Phobius"/>
    </source>
</evidence>
<dbReference type="AlphaFoldDB" id="A0A1I2FFK6"/>
<keyword evidence="1" id="KW-0472">Membrane</keyword>
<dbReference type="Proteomes" id="UP000181942">
    <property type="component" value="Unassembled WGS sequence"/>
</dbReference>
<accession>A0A1I2FFK6</accession>
<evidence type="ECO:0000313" key="3">
    <source>
        <dbReference type="EMBL" id="SFF03370.1"/>
    </source>
</evidence>
<sequence>MTVSLPLVVVLGFIAWGAVKFLGVRTWIVVVIALFGFLLSHTFMAPAIDSGTRSGVGIVNGSHD</sequence>
<organism evidence="3 4">
    <name type="scientific">Streptomyces mirabilis</name>
    <dbReference type="NCBI Taxonomy" id="68239"/>
    <lineage>
        <taxon>Bacteria</taxon>
        <taxon>Bacillati</taxon>
        <taxon>Actinomycetota</taxon>
        <taxon>Actinomycetes</taxon>
        <taxon>Kitasatosporales</taxon>
        <taxon>Streptomycetaceae</taxon>
        <taxon>Streptomyces</taxon>
    </lineage>
</organism>
<dbReference type="EMBL" id="FONR01000003">
    <property type="protein sequence ID" value="SFF03370.1"/>
    <property type="molecule type" value="Genomic_DNA"/>
</dbReference>